<proteinExistence type="predicted"/>
<accession>A0AAW8R345</accession>
<organism evidence="3 4">
    <name type="scientific">Brumicola blandensis</name>
    <dbReference type="NCBI Taxonomy" id="3075611"/>
    <lineage>
        <taxon>Bacteria</taxon>
        <taxon>Pseudomonadati</taxon>
        <taxon>Pseudomonadota</taxon>
        <taxon>Gammaproteobacteria</taxon>
        <taxon>Alteromonadales</taxon>
        <taxon>Alteromonadaceae</taxon>
        <taxon>Brumicola</taxon>
    </lineage>
</organism>
<feature type="domain" description="Water stress and hypersensitive response" evidence="2">
    <location>
        <begin position="32"/>
        <end position="152"/>
    </location>
</feature>
<dbReference type="EMBL" id="JAVRIE010000002">
    <property type="protein sequence ID" value="MDT0582518.1"/>
    <property type="molecule type" value="Genomic_DNA"/>
</dbReference>
<name>A0AAW8R345_9ALTE</name>
<comment type="caution">
    <text evidence="3">The sequence shown here is derived from an EMBL/GenBank/DDBJ whole genome shotgun (WGS) entry which is preliminary data.</text>
</comment>
<feature type="signal peptide" evidence="1">
    <location>
        <begin position="1"/>
        <end position="21"/>
    </location>
</feature>
<gene>
    <name evidence="3" type="ORF">RM544_08195</name>
</gene>
<dbReference type="RefSeq" id="WP_311361277.1">
    <property type="nucleotide sequence ID" value="NZ_JAVRIE010000002.1"/>
</dbReference>
<dbReference type="InterPro" id="IPR004864">
    <property type="entry name" value="LEA_2"/>
</dbReference>
<dbReference type="Proteomes" id="UP001249020">
    <property type="component" value="Unassembled WGS sequence"/>
</dbReference>
<evidence type="ECO:0000313" key="4">
    <source>
        <dbReference type="Proteomes" id="UP001249020"/>
    </source>
</evidence>
<protein>
    <submittedName>
        <fullName evidence="3">LEA type 2 family protein</fullName>
    </submittedName>
</protein>
<evidence type="ECO:0000259" key="2">
    <source>
        <dbReference type="SMART" id="SM00769"/>
    </source>
</evidence>
<dbReference type="Gene3D" id="2.60.40.1820">
    <property type="match status" value="1"/>
</dbReference>
<keyword evidence="1" id="KW-0732">Signal</keyword>
<dbReference type="Pfam" id="PF03168">
    <property type="entry name" value="LEA_2"/>
    <property type="match status" value="1"/>
</dbReference>
<keyword evidence="4" id="KW-1185">Reference proteome</keyword>
<dbReference type="SUPFAM" id="SSF117070">
    <property type="entry name" value="LEA14-like"/>
    <property type="match status" value="1"/>
</dbReference>
<sequence length="158" mass="17304">MFTTKRSFAVLLAILFLSSCATLNPNIDEPVVTVTSFKVLPITGTNLRFQIGLNVSNPNNFDIVVNGLSYNASVEGYDVFSGVTNQVPTLKAYDSDDIVIEAQAGLFNGVRLATDILQKRKTDLNYVLEAKMDVAGILFPIYITKEGLLSLPNINNNR</sequence>
<evidence type="ECO:0000313" key="3">
    <source>
        <dbReference type="EMBL" id="MDT0582518.1"/>
    </source>
</evidence>
<dbReference type="SMART" id="SM00769">
    <property type="entry name" value="WHy"/>
    <property type="match status" value="1"/>
</dbReference>
<evidence type="ECO:0000256" key="1">
    <source>
        <dbReference type="SAM" id="SignalP"/>
    </source>
</evidence>
<reference evidence="3 4" key="1">
    <citation type="submission" date="2023-09" db="EMBL/GenBank/DDBJ databases">
        <authorList>
            <person name="Rey-Velasco X."/>
        </authorList>
    </citation>
    <scope>NUCLEOTIDE SEQUENCE [LARGE SCALE GENOMIC DNA]</scope>
    <source>
        <strain evidence="3 4">W409</strain>
    </source>
</reference>
<dbReference type="InterPro" id="IPR013990">
    <property type="entry name" value="WHy-dom"/>
</dbReference>
<dbReference type="GO" id="GO:0009269">
    <property type="term" value="P:response to desiccation"/>
    <property type="evidence" value="ECO:0007669"/>
    <property type="project" value="InterPro"/>
</dbReference>
<dbReference type="AlphaFoldDB" id="A0AAW8R345"/>
<dbReference type="PROSITE" id="PS51257">
    <property type="entry name" value="PROKAR_LIPOPROTEIN"/>
    <property type="match status" value="1"/>
</dbReference>
<feature type="chain" id="PRO_5043499686" evidence="1">
    <location>
        <begin position="22"/>
        <end position="158"/>
    </location>
</feature>